<feature type="transmembrane region" description="Helical" evidence="5">
    <location>
        <begin position="92"/>
        <end position="118"/>
    </location>
</feature>
<feature type="transmembrane region" description="Helical" evidence="5">
    <location>
        <begin position="138"/>
        <end position="159"/>
    </location>
</feature>
<protein>
    <submittedName>
        <fullName evidence="7">Amino acid transporter</fullName>
    </submittedName>
</protein>
<dbReference type="GO" id="GO:0055085">
    <property type="term" value="P:transmembrane transport"/>
    <property type="evidence" value="ECO:0007669"/>
    <property type="project" value="InterPro"/>
</dbReference>
<comment type="caution">
    <text evidence="7">The sequence shown here is derived from an EMBL/GenBank/DDBJ whole genome shotgun (WGS) entry which is preliminary data.</text>
</comment>
<feature type="transmembrane region" description="Helical" evidence="5">
    <location>
        <begin position="32"/>
        <end position="55"/>
    </location>
</feature>
<evidence type="ECO:0000256" key="3">
    <source>
        <dbReference type="ARBA" id="ARBA00022989"/>
    </source>
</evidence>
<feature type="transmembrane region" description="Helical" evidence="5">
    <location>
        <begin position="445"/>
        <end position="464"/>
    </location>
</feature>
<feature type="transmembrane region" description="Helical" evidence="5">
    <location>
        <begin position="346"/>
        <end position="369"/>
    </location>
</feature>
<keyword evidence="3 5" id="KW-1133">Transmembrane helix</keyword>
<evidence type="ECO:0000256" key="5">
    <source>
        <dbReference type="SAM" id="Phobius"/>
    </source>
</evidence>
<name>A0A839T0R4_AZOMA</name>
<proteinExistence type="predicted"/>
<feature type="transmembrane region" description="Helical" evidence="5">
    <location>
        <begin position="289"/>
        <end position="314"/>
    </location>
</feature>
<dbReference type="RefSeq" id="WP_183165564.1">
    <property type="nucleotide sequence ID" value="NZ_JACHXI010000003.1"/>
</dbReference>
<evidence type="ECO:0000256" key="1">
    <source>
        <dbReference type="ARBA" id="ARBA00004141"/>
    </source>
</evidence>
<feature type="transmembrane region" description="Helical" evidence="5">
    <location>
        <begin position="375"/>
        <end position="399"/>
    </location>
</feature>
<evidence type="ECO:0000256" key="2">
    <source>
        <dbReference type="ARBA" id="ARBA00022692"/>
    </source>
</evidence>
<dbReference type="PANTHER" id="PTHR42770:SF16">
    <property type="entry name" value="AMINO ACID PERMEASE"/>
    <property type="match status" value="1"/>
</dbReference>
<reference evidence="7 8" key="1">
    <citation type="submission" date="2020-08" db="EMBL/GenBank/DDBJ databases">
        <title>Genomic Encyclopedia of Type Strains, Phase III (KMG-III): the genomes of soil and plant-associated and newly described type strains.</title>
        <authorList>
            <person name="Whitman W."/>
        </authorList>
    </citation>
    <scope>NUCLEOTIDE SEQUENCE [LARGE SCALE GENOMIC DNA]</scope>
    <source>
        <strain evidence="7 8">CECT 4462</strain>
    </source>
</reference>
<feature type="transmembrane region" description="Helical" evidence="5">
    <location>
        <begin position="246"/>
        <end position="269"/>
    </location>
</feature>
<evidence type="ECO:0000259" key="6">
    <source>
        <dbReference type="Pfam" id="PF00324"/>
    </source>
</evidence>
<gene>
    <name evidence="7" type="ORF">FHR87_000962</name>
</gene>
<evidence type="ECO:0000256" key="4">
    <source>
        <dbReference type="ARBA" id="ARBA00023136"/>
    </source>
</evidence>
<dbReference type="PANTHER" id="PTHR42770">
    <property type="entry name" value="AMINO ACID TRANSPORTER-RELATED"/>
    <property type="match status" value="1"/>
</dbReference>
<comment type="subcellular location">
    <subcellularLocation>
        <location evidence="1">Membrane</location>
        <topology evidence="1">Multi-pass membrane protein</topology>
    </subcellularLocation>
</comment>
<sequence>MTAQSISDPDESAIAPAANPGLKAQCLSYAEVLAQSVSVIAPSTVPAAILGLIFATSGNGAWLSFLLGMAGLVLVSININRFAQRSASAGSLYSYIVQGLGPTAGALGGWALLFGYVLTGMSTLCGFVIVAQNLLTALGLSIPVTILASAALVSAGWLAARDVQFSVKAMLAFESASIAAVLILGIAVWQHQGFSLDHAQLTLSGATPGGVLMGIVLVVFGFSGFESSTALGEEAKDPLKTIPRSVTHSVIVSGLIFIFMTYVVVLGFRDLPDNLAETDSPLSLLSNKLGLPWLGTFIDIGVLLSFFSCTLASINATARIVYSMARQGLAPRVLGRAHRVNKTPHVAIAFASGLTLLAVIALILSGVSAYDGQGYFGTLCSFGFLSVYILIAIAAPAYLRKIGSLTKSAVLIAIFAVVFMAIPFLGVIGVPGSALFPPPSYPDNLLIWGFVAYMVVGASWLITLRRLRPETITHVFEANDRLH</sequence>
<dbReference type="GO" id="GO:0016020">
    <property type="term" value="C:membrane"/>
    <property type="evidence" value="ECO:0007669"/>
    <property type="project" value="UniProtKB-SubCell"/>
</dbReference>
<keyword evidence="4 5" id="KW-0472">Membrane</keyword>
<keyword evidence="2 5" id="KW-0812">Transmembrane</keyword>
<evidence type="ECO:0000313" key="7">
    <source>
        <dbReference type="EMBL" id="MBB3102579.1"/>
    </source>
</evidence>
<keyword evidence="8" id="KW-1185">Reference proteome</keyword>
<evidence type="ECO:0000313" key="8">
    <source>
        <dbReference type="Proteomes" id="UP000549250"/>
    </source>
</evidence>
<accession>A0A839T0R4</accession>
<dbReference type="Proteomes" id="UP000549250">
    <property type="component" value="Unassembled WGS sequence"/>
</dbReference>
<dbReference type="InterPro" id="IPR004841">
    <property type="entry name" value="AA-permease/SLC12A_dom"/>
</dbReference>
<dbReference type="EMBL" id="JACHXI010000003">
    <property type="protein sequence ID" value="MBB3102579.1"/>
    <property type="molecule type" value="Genomic_DNA"/>
</dbReference>
<dbReference type="Gene3D" id="1.20.1740.10">
    <property type="entry name" value="Amino acid/polyamine transporter I"/>
    <property type="match status" value="1"/>
</dbReference>
<dbReference type="AlphaFoldDB" id="A0A839T0R4"/>
<dbReference type="InterPro" id="IPR050367">
    <property type="entry name" value="APC_superfamily"/>
</dbReference>
<organism evidence="7 8">
    <name type="scientific">Azomonas macrocytogenes</name>
    <name type="common">Azotobacter macrocytogenes</name>
    <dbReference type="NCBI Taxonomy" id="69962"/>
    <lineage>
        <taxon>Bacteria</taxon>
        <taxon>Pseudomonadati</taxon>
        <taxon>Pseudomonadota</taxon>
        <taxon>Gammaproteobacteria</taxon>
        <taxon>Pseudomonadales</taxon>
        <taxon>Pseudomonadaceae</taxon>
        <taxon>Azomonas</taxon>
    </lineage>
</organism>
<dbReference type="Pfam" id="PF00324">
    <property type="entry name" value="AA_permease"/>
    <property type="match status" value="1"/>
</dbReference>
<feature type="transmembrane region" description="Helical" evidence="5">
    <location>
        <begin position="411"/>
        <end position="433"/>
    </location>
</feature>
<feature type="transmembrane region" description="Helical" evidence="5">
    <location>
        <begin position="61"/>
        <end position="80"/>
    </location>
</feature>
<feature type="domain" description="Amino acid permease/ SLC12A" evidence="6">
    <location>
        <begin position="52"/>
        <end position="420"/>
    </location>
</feature>
<dbReference type="PIRSF" id="PIRSF006060">
    <property type="entry name" value="AA_transporter"/>
    <property type="match status" value="1"/>
</dbReference>
<feature type="transmembrane region" description="Helical" evidence="5">
    <location>
        <begin position="201"/>
        <end position="225"/>
    </location>
</feature>
<feature type="transmembrane region" description="Helical" evidence="5">
    <location>
        <begin position="171"/>
        <end position="189"/>
    </location>
</feature>